<sequence length="121" mass="13652">MPVPIDTIWHAYKCPAALLPYLAWAVSVDHWQASWPEHIKRSVIAKSLEVHEIKGTRQAVEKALAAIDIDTKIIEWFEMNPPGKRGTFKITANVTNRGINQEEHKNIQTIINAAKKCAQSL</sequence>
<dbReference type="NCBIfam" id="TIGR01634">
    <property type="entry name" value="tail_P2_I"/>
    <property type="match status" value="1"/>
</dbReference>
<evidence type="ECO:0000313" key="2">
    <source>
        <dbReference type="Proteomes" id="UP000257039"/>
    </source>
</evidence>
<gene>
    <name evidence="1" type="ORF">B9G39_27720</name>
</gene>
<keyword evidence="2" id="KW-1185">Reference proteome</keyword>
<dbReference type="InterPro" id="IPR006521">
    <property type="entry name" value="Tail_protein_I"/>
</dbReference>
<protein>
    <submittedName>
        <fullName evidence="1">Phage tail protein I</fullName>
    </submittedName>
</protein>
<evidence type="ECO:0000313" key="1">
    <source>
        <dbReference type="EMBL" id="RDH41540.1"/>
    </source>
</evidence>
<name>A0A4P9VH54_9GAMM</name>
<reference evidence="1 2" key="1">
    <citation type="submission" date="2017-04" db="EMBL/GenBank/DDBJ databases">
        <title>Draft genome sequence of Zooshikella ganghwensis VG4 isolated from Red Sea sediments.</title>
        <authorList>
            <person name="Rehman Z."/>
            <person name="Alam I."/>
            <person name="Kamau A."/>
            <person name="Bajic V."/>
            <person name="Leiknes T."/>
        </authorList>
    </citation>
    <scope>NUCLEOTIDE SEQUENCE [LARGE SCALE GENOMIC DNA]</scope>
    <source>
        <strain evidence="1 2">VG4</strain>
    </source>
</reference>
<dbReference type="EMBL" id="NDXW01000007">
    <property type="protein sequence ID" value="RDH41540.1"/>
    <property type="molecule type" value="Genomic_DNA"/>
</dbReference>
<proteinExistence type="predicted"/>
<dbReference type="Pfam" id="PF09684">
    <property type="entry name" value="Tail_P2_I"/>
    <property type="match status" value="1"/>
</dbReference>
<organism evidence="1 2">
    <name type="scientific">Zooshikella ganghwensis</name>
    <dbReference type="NCBI Taxonomy" id="202772"/>
    <lineage>
        <taxon>Bacteria</taxon>
        <taxon>Pseudomonadati</taxon>
        <taxon>Pseudomonadota</taxon>
        <taxon>Gammaproteobacteria</taxon>
        <taxon>Oceanospirillales</taxon>
        <taxon>Zooshikellaceae</taxon>
        <taxon>Zooshikella</taxon>
    </lineage>
</organism>
<comment type="caution">
    <text evidence="1">The sequence shown here is derived from an EMBL/GenBank/DDBJ whole genome shotgun (WGS) entry which is preliminary data.</text>
</comment>
<dbReference type="Proteomes" id="UP000257039">
    <property type="component" value="Unassembled WGS sequence"/>
</dbReference>
<accession>A0A4P9VH54</accession>
<dbReference type="AlphaFoldDB" id="A0A4P9VH54"/>